<sequence length="537" mass="60344">MSNLATKWYAKSQWTIAFLYTCIITSLLLCVRQAIHWVQSKNLKSPNERLGLEPSASFPVTYLDPNAFPARARRAASIVTPQRRPDVTAVVLNWSRLTNVIKIADTLCQSSLDDVIAEVYIWNNSPEELSYHAFTNTTCSSRKLRIYNSPSNLYFQARFLACAQASSPYCFLQDDDYLILPEIIRTLRARVSESMSSAAIHLLPPHEHLSSRLRVVYTSQNGHTSFAWLGHGSVLRRSRATKFLSLLQYLNVSDEEMKMADNYFTILNNRIPETWFDQGIELTGGQPFTVGSEGNDRNKRHITRAAQYLDSLLTANISSSVSALRELPLVDLNFVDFNHMHPLAPLARAPCLGISCLLETNVQLLSEDTNNAGTSVKDMLSLEAQNLLLLDPGQKAHYLKHPPSFAVDGRSDTAFRSPNYGRAGEYVSLDFLSIVSLLDEGTPELAWLVPNEMEYILAASKFEYSMDAHRWTASSKEVSCTGTLLTVTDDFGAHARPLRECSVIVSGDNSTHSARFFRVRLEADVTVPWCIYEVWLR</sequence>
<reference evidence="1" key="1">
    <citation type="journal article" date="2021" name="New Phytol.">
        <title>Evolutionary innovations through gain and loss of genes in the ectomycorrhizal Boletales.</title>
        <authorList>
            <person name="Wu G."/>
            <person name="Miyauchi S."/>
            <person name="Morin E."/>
            <person name="Kuo A."/>
            <person name="Drula E."/>
            <person name="Varga T."/>
            <person name="Kohler A."/>
            <person name="Feng B."/>
            <person name="Cao Y."/>
            <person name="Lipzen A."/>
            <person name="Daum C."/>
            <person name="Hundley H."/>
            <person name="Pangilinan J."/>
            <person name="Johnson J."/>
            <person name="Barry K."/>
            <person name="LaButti K."/>
            <person name="Ng V."/>
            <person name="Ahrendt S."/>
            <person name="Min B."/>
            <person name="Choi I.G."/>
            <person name="Park H."/>
            <person name="Plett J.M."/>
            <person name="Magnuson J."/>
            <person name="Spatafora J.W."/>
            <person name="Nagy L.G."/>
            <person name="Henrissat B."/>
            <person name="Grigoriev I.V."/>
            <person name="Yang Z.L."/>
            <person name="Xu J."/>
            <person name="Martin F.M."/>
        </authorList>
    </citation>
    <scope>NUCLEOTIDE SEQUENCE</scope>
    <source>
        <strain evidence="1">KUC20120723A-06</strain>
    </source>
</reference>
<keyword evidence="2" id="KW-1185">Reference proteome</keyword>
<accession>A0ACB8BC06</accession>
<gene>
    <name evidence="1" type="ORF">BV22DRAFT_1015771</name>
</gene>
<organism evidence="1 2">
    <name type="scientific">Leucogyrophana mollusca</name>
    <dbReference type="NCBI Taxonomy" id="85980"/>
    <lineage>
        <taxon>Eukaryota</taxon>
        <taxon>Fungi</taxon>
        <taxon>Dikarya</taxon>
        <taxon>Basidiomycota</taxon>
        <taxon>Agaricomycotina</taxon>
        <taxon>Agaricomycetes</taxon>
        <taxon>Agaricomycetidae</taxon>
        <taxon>Boletales</taxon>
        <taxon>Boletales incertae sedis</taxon>
        <taxon>Leucogyrophana</taxon>
    </lineage>
</organism>
<comment type="caution">
    <text evidence="1">The sequence shown here is derived from an EMBL/GenBank/DDBJ whole genome shotgun (WGS) entry which is preliminary data.</text>
</comment>
<name>A0ACB8BC06_9AGAM</name>
<protein>
    <submittedName>
        <fullName evidence="1">Uncharacterized protein</fullName>
    </submittedName>
</protein>
<evidence type="ECO:0000313" key="1">
    <source>
        <dbReference type="EMBL" id="KAH7923245.1"/>
    </source>
</evidence>
<proteinExistence type="predicted"/>
<dbReference type="EMBL" id="MU266458">
    <property type="protein sequence ID" value="KAH7923245.1"/>
    <property type="molecule type" value="Genomic_DNA"/>
</dbReference>
<evidence type="ECO:0000313" key="2">
    <source>
        <dbReference type="Proteomes" id="UP000790709"/>
    </source>
</evidence>
<dbReference type="Proteomes" id="UP000790709">
    <property type="component" value="Unassembled WGS sequence"/>
</dbReference>